<dbReference type="EMBL" id="UFXP01000001">
    <property type="protein sequence ID" value="STC81344.1"/>
    <property type="molecule type" value="Genomic_DNA"/>
</dbReference>
<reference evidence="2 3" key="1">
    <citation type="submission" date="2018-06" db="EMBL/GenBank/DDBJ databases">
        <authorList>
            <consortium name="Pathogen Informatics"/>
            <person name="Doyle S."/>
        </authorList>
    </citation>
    <scope>NUCLEOTIDE SEQUENCE [LARGE SCALE GENOMIC DNA]</scope>
    <source>
        <strain evidence="2 3">NCTC10289</strain>
    </source>
</reference>
<accession>A0A376D3F5</accession>
<dbReference type="InterPro" id="IPR029058">
    <property type="entry name" value="AB_hydrolase_fold"/>
</dbReference>
<evidence type="ECO:0000313" key="3">
    <source>
        <dbReference type="Proteomes" id="UP000254287"/>
    </source>
</evidence>
<evidence type="ECO:0000259" key="1">
    <source>
        <dbReference type="Pfam" id="PF06259"/>
    </source>
</evidence>
<proteinExistence type="predicted"/>
<gene>
    <name evidence="2" type="ORF">NCTC10289_02402</name>
</gene>
<dbReference type="Gene3D" id="3.40.50.1820">
    <property type="entry name" value="alpha/beta hydrolase"/>
    <property type="match status" value="1"/>
</dbReference>
<dbReference type="RefSeq" id="WP_115023776.1">
    <property type="nucleotide sequence ID" value="NZ_CP069533.1"/>
</dbReference>
<feature type="domain" description="DUF1023" evidence="1">
    <location>
        <begin position="216"/>
        <end position="329"/>
    </location>
</feature>
<name>A0A376D3F5_9CORY</name>
<dbReference type="Pfam" id="PF06259">
    <property type="entry name" value="Abhydrolase_8"/>
    <property type="match status" value="1"/>
</dbReference>
<dbReference type="SUPFAM" id="SSF53474">
    <property type="entry name" value="alpha/beta-Hydrolases"/>
    <property type="match status" value="1"/>
</dbReference>
<protein>
    <submittedName>
        <fullName evidence="2">Alpha/beta hydrolase of uncharacterized function (DUF1023)</fullName>
    </submittedName>
</protein>
<organism evidence="2 3">
    <name type="scientific">Corynebacterium minutissimum</name>
    <dbReference type="NCBI Taxonomy" id="38301"/>
    <lineage>
        <taxon>Bacteria</taxon>
        <taxon>Bacillati</taxon>
        <taxon>Actinomycetota</taxon>
        <taxon>Actinomycetes</taxon>
        <taxon>Mycobacteriales</taxon>
        <taxon>Corynebacteriaceae</taxon>
        <taxon>Corynebacterium</taxon>
    </lineage>
</organism>
<dbReference type="GO" id="GO:0016787">
    <property type="term" value="F:hydrolase activity"/>
    <property type="evidence" value="ECO:0007669"/>
    <property type="project" value="UniProtKB-KW"/>
</dbReference>
<keyword evidence="2" id="KW-0378">Hydrolase</keyword>
<dbReference type="AlphaFoldDB" id="A0A376D3F5"/>
<evidence type="ECO:0000313" key="2">
    <source>
        <dbReference type="EMBL" id="STC81344.1"/>
    </source>
</evidence>
<dbReference type="InterPro" id="IPR010427">
    <property type="entry name" value="DUF1023"/>
</dbReference>
<sequence>MSIAYALYATSSALATSSHELDRYIDASHHHWVALAISGAAGDAARSSLRRATDNLLNPAQQMRAAAQIVSLYAPLQEKIENLRARLSASPLTHPRSSLMGQLDALADALDWACARQLHALCTPEMSAPPTRLEDFADLSLAELHQVQLSVASDEVRALAAANPDMTILETSPGRLVALIDPSGLATQPAQVPQVNTFVGGVGSSDPAGWSTSLERARSIAHATGGPTVAWLGYSAPSSLPRAAHEEPARRGAAELIRFQRALHARFPQAQHMLVGYSYGSVVVGKAAHEAKVADDIVLVGSPGASTTSADQLHGRVWSATNADDPIALTTGPLGGIHGPSPSSPTFGASPLPGANGLPGDHGTYWKDPAFLRGLGSIAQRPHLEDHNVLP</sequence>
<dbReference type="Proteomes" id="UP000254287">
    <property type="component" value="Unassembled WGS sequence"/>
</dbReference>